<dbReference type="PANTHER" id="PTHR30136">
    <property type="entry name" value="HELIX-TURN-HELIX TRANSCRIPTIONAL REGULATOR, ICLR FAMILY"/>
    <property type="match status" value="1"/>
</dbReference>
<evidence type="ECO:0000313" key="8">
    <source>
        <dbReference type="Proteomes" id="UP000322545"/>
    </source>
</evidence>
<evidence type="ECO:0000259" key="6">
    <source>
        <dbReference type="PROSITE" id="PS51078"/>
    </source>
</evidence>
<dbReference type="Pfam" id="PF09339">
    <property type="entry name" value="HTH_IclR"/>
    <property type="match status" value="1"/>
</dbReference>
<feature type="domain" description="IclR-ED" evidence="6">
    <location>
        <begin position="85"/>
        <end position="268"/>
    </location>
</feature>
<dbReference type="SUPFAM" id="SSF55781">
    <property type="entry name" value="GAF domain-like"/>
    <property type="match status" value="1"/>
</dbReference>
<dbReference type="InterPro" id="IPR005471">
    <property type="entry name" value="Tscrpt_reg_IclR_N"/>
</dbReference>
<dbReference type="PROSITE" id="PS51078">
    <property type="entry name" value="ICLR_ED"/>
    <property type="match status" value="1"/>
</dbReference>
<dbReference type="GO" id="GO:0003677">
    <property type="term" value="F:DNA binding"/>
    <property type="evidence" value="ECO:0007669"/>
    <property type="project" value="UniProtKB-KW"/>
</dbReference>
<gene>
    <name evidence="7" type="ORF">SAMN05443432_104349</name>
</gene>
<feature type="region of interest" description="Disordered" evidence="4">
    <location>
        <begin position="1"/>
        <end position="20"/>
    </location>
</feature>
<dbReference type="InterPro" id="IPR036388">
    <property type="entry name" value="WH-like_DNA-bd_sf"/>
</dbReference>
<feature type="domain" description="HTH iclR-type" evidence="5">
    <location>
        <begin position="23"/>
        <end position="84"/>
    </location>
</feature>
<evidence type="ECO:0000256" key="2">
    <source>
        <dbReference type="ARBA" id="ARBA00023125"/>
    </source>
</evidence>
<evidence type="ECO:0000256" key="3">
    <source>
        <dbReference type="ARBA" id="ARBA00023163"/>
    </source>
</evidence>
<dbReference type="AlphaFoldDB" id="A0A1M7FWK9"/>
<dbReference type="GO" id="GO:0045892">
    <property type="term" value="P:negative regulation of DNA-templated transcription"/>
    <property type="evidence" value="ECO:0007669"/>
    <property type="project" value="TreeGrafter"/>
</dbReference>
<evidence type="ECO:0000256" key="1">
    <source>
        <dbReference type="ARBA" id="ARBA00023015"/>
    </source>
</evidence>
<name>A0A1M7FWK9_9RHOB</name>
<accession>A0A1M7FWK9</accession>
<evidence type="ECO:0000259" key="5">
    <source>
        <dbReference type="PROSITE" id="PS51077"/>
    </source>
</evidence>
<dbReference type="InterPro" id="IPR029016">
    <property type="entry name" value="GAF-like_dom_sf"/>
</dbReference>
<dbReference type="Gene3D" id="1.10.10.10">
    <property type="entry name" value="Winged helix-like DNA-binding domain superfamily/Winged helix DNA-binding domain"/>
    <property type="match status" value="1"/>
</dbReference>
<dbReference type="InterPro" id="IPR014757">
    <property type="entry name" value="Tscrpt_reg_IclR_C"/>
</dbReference>
<dbReference type="PANTHER" id="PTHR30136:SF24">
    <property type="entry name" value="HTH-TYPE TRANSCRIPTIONAL REPRESSOR ALLR"/>
    <property type="match status" value="1"/>
</dbReference>
<dbReference type="RefSeq" id="WP_149779511.1">
    <property type="nucleotide sequence ID" value="NZ_FRCB01000004.1"/>
</dbReference>
<dbReference type="Gene3D" id="3.30.450.40">
    <property type="match status" value="1"/>
</dbReference>
<protein>
    <submittedName>
        <fullName evidence="7">Transcriptional regulator, IclR family</fullName>
    </submittedName>
</protein>
<feature type="compositionally biased region" description="Basic residues" evidence="4">
    <location>
        <begin position="1"/>
        <end position="11"/>
    </location>
</feature>
<evidence type="ECO:0000313" key="7">
    <source>
        <dbReference type="EMBL" id="SHM08295.1"/>
    </source>
</evidence>
<dbReference type="SUPFAM" id="SSF46785">
    <property type="entry name" value="Winged helix' DNA-binding domain"/>
    <property type="match status" value="1"/>
</dbReference>
<proteinExistence type="predicted"/>
<keyword evidence="8" id="KW-1185">Reference proteome</keyword>
<organism evidence="7 8">
    <name type="scientific">Roseovarius litoreus</name>
    <dbReference type="NCBI Taxonomy" id="1155722"/>
    <lineage>
        <taxon>Bacteria</taxon>
        <taxon>Pseudomonadati</taxon>
        <taxon>Pseudomonadota</taxon>
        <taxon>Alphaproteobacteria</taxon>
        <taxon>Rhodobacterales</taxon>
        <taxon>Roseobacteraceae</taxon>
        <taxon>Roseovarius</taxon>
    </lineage>
</organism>
<dbReference type="Proteomes" id="UP000322545">
    <property type="component" value="Unassembled WGS sequence"/>
</dbReference>
<dbReference type="PROSITE" id="PS51077">
    <property type="entry name" value="HTH_ICLR"/>
    <property type="match status" value="1"/>
</dbReference>
<dbReference type="Pfam" id="PF01614">
    <property type="entry name" value="IclR_C"/>
    <property type="match status" value="1"/>
</dbReference>
<keyword evidence="3" id="KW-0804">Transcription</keyword>
<reference evidence="7 8" key="1">
    <citation type="submission" date="2016-11" db="EMBL/GenBank/DDBJ databases">
        <authorList>
            <person name="Varghese N."/>
            <person name="Submissions S."/>
        </authorList>
    </citation>
    <scope>NUCLEOTIDE SEQUENCE [LARGE SCALE GENOMIC DNA]</scope>
    <source>
        <strain evidence="7 8">DSM 28249</strain>
    </source>
</reference>
<evidence type="ECO:0000256" key="4">
    <source>
        <dbReference type="SAM" id="MobiDB-lite"/>
    </source>
</evidence>
<dbReference type="InterPro" id="IPR036390">
    <property type="entry name" value="WH_DNA-bd_sf"/>
</dbReference>
<keyword evidence="1" id="KW-0805">Transcription regulation</keyword>
<dbReference type="InterPro" id="IPR050707">
    <property type="entry name" value="HTH_MetabolicPath_Reg"/>
</dbReference>
<sequence>MDQTTRRRGRPKGFNSPTSKTTIQSLDRAFDVLDCLAARDGLTLTDIAETLEQSPATIHRVLATLEARGIVDSDTGTQTWFIGAMAYRIGSAFLRRAGVVERARASMRELMQSTGETANLGIEQAGQVMFISQVETPQTIRAFFPPGTVSPMHASGIGKALLAQYSDDRMAAFLKAHALTRFTDRTITDPDALRQDMDLTRARGWAFDDEEKAAGMRCVAAPIFNIFAEPVAGISVSGPTHRMDLARIEEIGTMVREAAAAVSRALGAETGKPSQAADQAAS</sequence>
<dbReference type="SMART" id="SM00346">
    <property type="entry name" value="HTH_ICLR"/>
    <property type="match status" value="1"/>
</dbReference>
<dbReference type="GO" id="GO:0003700">
    <property type="term" value="F:DNA-binding transcription factor activity"/>
    <property type="evidence" value="ECO:0007669"/>
    <property type="project" value="TreeGrafter"/>
</dbReference>
<dbReference type="InterPro" id="IPR054844">
    <property type="entry name" value="TransRegBhcR"/>
</dbReference>
<dbReference type="EMBL" id="FRCB01000004">
    <property type="protein sequence ID" value="SHM08295.1"/>
    <property type="molecule type" value="Genomic_DNA"/>
</dbReference>
<dbReference type="NCBIfam" id="NF045644">
    <property type="entry name" value="TransRegBhcR"/>
    <property type="match status" value="1"/>
</dbReference>
<keyword evidence="2" id="KW-0238">DNA-binding</keyword>